<dbReference type="GO" id="GO:0006814">
    <property type="term" value="P:sodium ion transport"/>
    <property type="evidence" value="ECO:0007669"/>
    <property type="project" value="UniProtKB-KW"/>
</dbReference>
<name>A0A9W6FWK0_9BACT</name>
<feature type="transmembrane region" description="Helical" evidence="11">
    <location>
        <begin position="180"/>
        <end position="202"/>
    </location>
</feature>
<feature type="domain" description="Cation/H+ exchanger transmembrane" evidence="12">
    <location>
        <begin position="20"/>
        <end position="369"/>
    </location>
</feature>
<dbReference type="PANTHER" id="PTHR43562">
    <property type="entry name" value="NAPA-TYPE SODIUM/HYDROGEN ANTIPORTER"/>
    <property type="match status" value="1"/>
</dbReference>
<feature type="transmembrane region" description="Helical" evidence="11">
    <location>
        <begin position="153"/>
        <end position="174"/>
    </location>
</feature>
<feature type="transmembrane region" description="Helical" evidence="11">
    <location>
        <begin position="34"/>
        <end position="53"/>
    </location>
</feature>
<evidence type="ECO:0000256" key="9">
    <source>
        <dbReference type="ARBA" id="ARBA00023201"/>
    </source>
</evidence>
<evidence type="ECO:0000256" key="7">
    <source>
        <dbReference type="ARBA" id="ARBA00023065"/>
    </source>
</evidence>
<evidence type="ECO:0000256" key="4">
    <source>
        <dbReference type="ARBA" id="ARBA00022692"/>
    </source>
</evidence>
<evidence type="ECO:0000256" key="8">
    <source>
        <dbReference type="ARBA" id="ARBA00023136"/>
    </source>
</evidence>
<dbReference type="InterPro" id="IPR038770">
    <property type="entry name" value="Na+/solute_symporter_sf"/>
</dbReference>
<keyword evidence="3" id="KW-0050">Antiport</keyword>
<feature type="transmembrane region" description="Helical" evidence="11">
    <location>
        <begin position="91"/>
        <end position="114"/>
    </location>
</feature>
<feature type="region of interest" description="Disordered" evidence="10">
    <location>
        <begin position="391"/>
        <end position="418"/>
    </location>
</feature>
<dbReference type="PANTHER" id="PTHR43562:SF3">
    <property type="entry name" value="SODIUM ION_PROTON EXCHANGER (EUROFUNG)"/>
    <property type="match status" value="1"/>
</dbReference>
<evidence type="ECO:0000259" key="12">
    <source>
        <dbReference type="Pfam" id="PF00999"/>
    </source>
</evidence>
<evidence type="ECO:0000256" key="6">
    <source>
        <dbReference type="ARBA" id="ARBA00023053"/>
    </source>
</evidence>
<feature type="transmembrane region" description="Helical" evidence="11">
    <location>
        <begin position="120"/>
        <end position="141"/>
    </location>
</feature>
<feature type="transmembrane region" description="Helical" evidence="11">
    <location>
        <begin position="214"/>
        <end position="231"/>
    </location>
</feature>
<keyword evidence="4 11" id="KW-0812">Transmembrane</keyword>
<feature type="transmembrane region" description="Helical" evidence="11">
    <location>
        <begin position="6"/>
        <end position="27"/>
    </location>
</feature>
<protein>
    <submittedName>
        <fullName evidence="13">Potassium transporter Kef</fullName>
    </submittedName>
</protein>
<evidence type="ECO:0000313" key="14">
    <source>
        <dbReference type="Proteomes" id="UP001144372"/>
    </source>
</evidence>
<keyword evidence="6" id="KW-0915">Sodium</keyword>
<dbReference type="InterPro" id="IPR006153">
    <property type="entry name" value="Cation/H_exchanger_TM"/>
</dbReference>
<evidence type="ECO:0000256" key="11">
    <source>
        <dbReference type="SAM" id="Phobius"/>
    </source>
</evidence>
<proteinExistence type="predicted"/>
<feature type="transmembrane region" description="Helical" evidence="11">
    <location>
        <begin position="278"/>
        <end position="301"/>
    </location>
</feature>
<dbReference type="GO" id="GO:0015297">
    <property type="term" value="F:antiporter activity"/>
    <property type="evidence" value="ECO:0007669"/>
    <property type="project" value="UniProtKB-KW"/>
</dbReference>
<keyword evidence="5 11" id="KW-1133">Transmembrane helix</keyword>
<evidence type="ECO:0000256" key="10">
    <source>
        <dbReference type="SAM" id="MobiDB-lite"/>
    </source>
</evidence>
<reference evidence="13" key="1">
    <citation type="submission" date="2022-12" db="EMBL/GenBank/DDBJ databases">
        <title>Reference genome sequencing for broad-spectrum identification of bacterial and archaeal isolates by mass spectrometry.</title>
        <authorList>
            <person name="Sekiguchi Y."/>
            <person name="Tourlousse D.M."/>
        </authorList>
    </citation>
    <scope>NUCLEOTIDE SEQUENCE</scope>
    <source>
        <strain evidence="13">ASRB1</strain>
    </source>
</reference>
<dbReference type="GO" id="GO:1902600">
    <property type="term" value="P:proton transmembrane transport"/>
    <property type="evidence" value="ECO:0007669"/>
    <property type="project" value="InterPro"/>
</dbReference>
<gene>
    <name evidence="13" type="ORF">DAMNIGENAA_35900</name>
</gene>
<evidence type="ECO:0000256" key="2">
    <source>
        <dbReference type="ARBA" id="ARBA00022448"/>
    </source>
</evidence>
<evidence type="ECO:0000256" key="3">
    <source>
        <dbReference type="ARBA" id="ARBA00022449"/>
    </source>
</evidence>
<comment type="subcellular location">
    <subcellularLocation>
        <location evidence="1">Membrane</location>
        <topology evidence="1">Multi-pass membrane protein</topology>
    </subcellularLocation>
</comment>
<dbReference type="EMBL" id="BSDR01000001">
    <property type="protein sequence ID" value="GLI36157.1"/>
    <property type="molecule type" value="Genomic_DNA"/>
</dbReference>
<feature type="transmembrane region" description="Helical" evidence="11">
    <location>
        <begin position="321"/>
        <end position="343"/>
    </location>
</feature>
<dbReference type="RefSeq" id="WP_281796366.1">
    <property type="nucleotide sequence ID" value="NZ_BSDR01000001.1"/>
</dbReference>
<sequence>MTETWLLATLWLGLALIATLLSIWFGIATALSEIVVGTVAQLVIGALLGGAVLGANDPWIKFLSGTGAIILTFLAGAELDPSVFREKWKEAVGIGLASFVVPFLGCAAVAHYLLHWTPQASWLTGVALSTTSVAVVYAVMLEFGLNTSIYGKTVLAACFITDLGTVLALGLIFAPFTMKTVIFAGVGVVVFTLLPYLTPRFFKRYGGRPSELEAKYLLLCLFGMGFLASWADSEAVLPAYLIGMVLAGTVGKDHMLIRRLRTLTFGLLTPFYFIRAGSFVSVPALIAAPAIFLILLVTKIVTKLVAVYPVTKAFNGAGKEGMYTTLLMSTGLTFGSISALFGLSHGIIDTSQYSYLVATVVGSAVVPTLIANAFFLPLHLLEASSASVKKTSRRAEGGKKILPVLKRKPTKTNNEKGN</sequence>
<accession>A0A9W6FWK0</accession>
<organism evidence="13 14">
    <name type="scientific">Desulforhabdus amnigena</name>
    <dbReference type="NCBI Taxonomy" id="40218"/>
    <lineage>
        <taxon>Bacteria</taxon>
        <taxon>Pseudomonadati</taxon>
        <taxon>Thermodesulfobacteriota</taxon>
        <taxon>Syntrophobacteria</taxon>
        <taxon>Syntrophobacterales</taxon>
        <taxon>Syntrophobacteraceae</taxon>
        <taxon>Desulforhabdus</taxon>
    </lineage>
</organism>
<comment type="caution">
    <text evidence="13">The sequence shown here is derived from an EMBL/GenBank/DDBJ whole genome shotgun (WGS) entry which is preliminary data.</text>
</comment>
<keyword evidence="14" id="KW-1185">Reference proteome</keyword>
<keyword evidence="9" id="KW-0739">Sodium transport</keyword>
<dbReference type="GO" id="GO:0016020">
    <property type="term" value="C:membrane"/>
    <property type="evidence" value="ECO:0007669"/>
    <property type="project" value="UniProtKB-SubCell"/>
</dbReference>
<evidence type="ECO:0000256" key="5">
    <source>
        <dbReference type="ARBA" id="ARBA00022989"/>
    </source>
</evidence>
<dbReference type="Pfam" id="PF00999">
    <property type="entry name" value="Na_H_Exchanger"/>
    <property type="match status" value="1"/>
</dbReference>
<evidence type="ECO:0000256" key="1">
    <source>
        <dbReference type="ARBA" id="ARBA00004141"/>
    </source>
</evidence>
<keyword evidence="7" id="KW-0406">Ion transport</keyword>
<feature type="transmembrane region" description="Helical" evidence="11">
    <location>
        <begin position="59"/>
        <end position="79"/>
    </location>
</feature>
<evidence type="ECO:0000313" key="13">
    <source>
        <dbReference type="EMBL" id="GLI36157.1"/>
    </source>
</evidence>
<feature type="transmembrane region" description="Helical" evidence="11">
    <location>
        <begin position="355"/>
        <end position="375"/>
    </location>
</feature>
<feature type="transmembrane region" description="Helical" evidence="11">
    <location>
        <begin position="237"/>
        <end position="257"/>
    </location>
</feature>
<keyword evidence="2" id="KW-0813">Transport</keyword>
<dbReference type="Proteomes" id="UP001144372">
    <property type="component" value="Unassembled WGS sequence"/>
</dbReference>
<dbReference type="AlphaFoldDB" id="A0A9W6FWK0"/>
<dbReference type="Gene3D" id="1.20.1530.20">
    <property type="match status" value="1"/>
</dbReference>
<keyword evidence="8 11" id="KW-0472">Membrane</keyword>